<dbReference type="RefSeq" id="WP_157950652.1">
    <property type="nucleotide sequence ID" value="NZ_CP035055.1"/>
</dbReference>
<protein>
    <submittedName>
        <fullName evidence="1">Uncharacterized protein</fullName>
    </submittedName>
</protein>
<accession>A0AAJ6D1C6</accession>
<proteinExistence type="predicted"/>
<name>A0AAJ6D1C6_LIMFE</name>
<reference evidence="1" key="1">
    <citation type="submission" date="2023-04" db="EMBL/GenBank/DDBJ databases">
        <title>Genomic of Limosilactobacillus fermentum MSJK0025.</title>
        <authorList>
            <person name="Yang S."/>
        </authorList>
    </citation>
    <scope>NUCLEOTIDE SEQUENCE</scope>
    <source>
        <strain evidence="1">MSJK0025</strain>
    </source>
</reference>
<evidence type="ECO:0000313" key="1">
    <source>
        <dbReference type="EMBL" id="WFR89017.1"/>
    </source>
</evidence>
<dbReference type="Proteomes" id="UP001218104">
    <property type="component" value="Chromosome"/>
</dbReference>
<evidence type="ECO:0000313" key="2">
    <source>
        <dbReference type="Proteomes" id="UP001218104"/>
    </source>
</evidence>
<dbReference type="PROSITE" id="PS51257">
    <property type="entry name" value="PROKAR_LIPOPROTEIN"/>
    <property type="match status" value="1"/>
</dbReference>
<organism evidence="1 2">
    <name type="scientific">Limosilactobacillus fermentum</name>
    <name type="common">Lactobacillus fermentum</name>
    <dbReference type="NCBI Taxonomy" id="1613"/>
    <lineage>
        <taxon>Bacteria</taxon>
        <taxon>Bacillati</taxon>
        <taxon>Bacillota</taxon>
        <taxon>Bacilli</taxon>
        <taxon>Lactobacillales</taxon>
        <taxon>Lactobacillaceae</taxon>
        <taxon>Limosilactobacillus</taxon>
    </lineage>
</organism>
<sequence length="56" mass="6538">MEESHERIRHLDHFSSIVPSLGACKPARYHLARVTEKEVDQKIALLNFEPVMGRFF</sequence>
<dbReference type="EMBL" id="CP121468">
    <property type="protein sequence ID" value="WFR89017.1"/>
    <property type="molecule type" value="Genomic_DNA"/>
</dbReference>
<gene>
    <name evidence="1" type="ORF">P8634_09750</name>
</gene>
<dbReference type="AlphaFoldDB" id="A0AAJ6D1C6"/>